<feature type="region of interest" description="Disordered" evidence="1">
    <location>
        <begin position="19"/>
        <end position="137"/>
    </location>
</feature>
<feature type="compositionally biased region" description="Basic and acidic residues" evidence="1">
    <location>
        <begin position="104"/>
        <end position="120"/>
    </location>
</feature>
<feature type="compositionally biased region" description="Acidic residues" evidence="1">
    <location>
        <begin position="128"/>
        <end position="137"/>
    </location>
</feature>
<evidence type="ECO:0000313" key="3">
    <source>
        <dbReference type="Proteomes" id="UP000602510"/>
    </source>
</evidence>
<sequence>MGRSLGRIAGRREYELPVQEKDRAAVDRHDLSEGKNRHDDDEDTVDQLRRDAPQLNGPAISSTRTDDPAVDDLGSAEEEDGREANVRYTDSSGGRRKTNGHHIGKIERNNQGEPLLHEPGTEAQTGDVSEDNTEPVPDDELYYYSEMDSKKVMYSQPEYDSKYEIGVEPNEGDNITEGYALERIPLILTEHRPVRKAEGSVLNGVVERQRNKASLVISAEETVDSNA</sequence>
<organism evidence="2 3">
    <name type="scientific">Phytophthora infestans</name>
    <name type="common">Potato late blight agent</name>
    <name type="synonym">Botrytis infestans</name>
    <dbReference type="NCBI Taxonomy" id="4787"/>
    <lineage>
        <taxon>Eukaryota</taxon>
        <taxon>Sar</taxon>
        <taxon>Stramenopiles</taxon>
        <taxon>Oomycota</taxon>
        <taxon>Peronosporomycetes</taxon>
        <taxon>Peronosporales</taxon>
        <taxon>Peronosporaceae</taxon>
        <taxon>Phytophthora</taxon>
    </lineage>
</organism>
<evidence type="ECO:0000313" key="2">
    <source>
        <dbReference type="EMBL" id="KAF4046194.1"/>
    </source>
</evidence>
<reference evidence="2" key="1">
    <citation type="submission" date="2020-04" db="EMBL/GenBank/DDBJ databases">
        <title>Hybrid Assembly of Korean Phytophthora infestans isolates.</title>
        <authorList>
            <person name="Prokchorchik M."/>
            <person name="Lee Y."/>
            <person name="Seo J."/>
            <person name="Cho J.-H."/>
            <person name="Park Y.-E."/>
            <person name="Jang D.-C."/>
            <person name="Im J.-S."/>
            <person name="Choi J.-G."/>
            <person name="Park H.-J."/>
            <person name="Lee G.-B."/>
            <person name="Lee Y.-G."/>
            <person name="Hong S.-Y."/>
            <person name="Cho K."/>
            <person name="Sohn K.H."/>
        </authorList>
    </citation>
    <scope>NUCLEOTIDE SEQUENCE</scope>
    <source>
        <strain evidence="2">KR_1_A1</strain>
    </source>
</reference>
<feature type="compositionally biased region" description="Basic residues" evidence="1">
    <location>
        <begin position="94"/>
        <end position="103"/>
    </location>
</feature>
<dbReference type="Proteomes" id="UP000602510">
    <property type="component" value="Unassembled WGS sequence"/>
</dbReference>
<name>A0A833TEN1_PHYIN</name>
<dbReference type="EMBL" id="WSZM01000028">
    <property type="protein sequence ID" value="KAF4046194.1"/>
    <property type="molecule type" value="Genomic_DNA"/>
</dbReference>
<protein>
    <submittedName>
        <fullName evidence="2">Uncharacterized protein</fullName>
    </submittedName>
</protein>
<feature type="compositionally biased region" description="Basic and acidic residues" evidence="1">
    <location>
        <begin position="19"/>
        <end position="39"/>
    </location>
</feature>
<feature type="compositionally biased region" description="Acidic residues" evidence="1">
    <location>
        <begin position="68"/>
        <end position="81"/>
    </location>
</feature>
<gene>
    <name evidence="2" type="ORF">GN244_ATG01422</name>
</gene>
<comment type="caution">
    <text evidence="2">The sequence shown here is derived from an EMBL/GenBank/DDBJ whole genome shotgun (WGS) entry which is preliminary data.</text>
</comment>
<accession>A0A833TEN1</accession>
<proteinExistence type="predicted"/>
<evidence type="ECO:0000256" key="1">
    <source>
        <dbReference type="SAM" id="MobiDB-lite"/>
    </source>
</evidence>
<dbReference type="AlphaFoldDB" id="A0A833TEN1"/>
<keyword evidence="3" id="KW-1185">Reference proteome</keyword>